<evidence type="ECO:0000259" key="9">
    <source>
        <dbReference type="PROSITE" id="PS50975"/>
    </source>
</evidence>
<reference evidence="12" key="1">
    <citation type="submission" date="2016-11" db="UniProtKB">
        <authorList>
            <consortium name="WormBaseParasite"/>
        </authorList>
    </citation>
    <scope>IDENTIFICATION</scope>
</reference>
<dbReference type="PROSITE" id="PS00867">
    <property type="entry name" value="CPSASE_2"/>
    <property type="match status" value="1"/>
</dbReference>
<evidence type="ECO:0000313" key="12">
    <source>
        <dbReference type="WBParaSite" id="Hba_05041"/>
    </source>
</evidence>
<feature type="transmembrane region" description="Helical" evidence="8">
    <location>
        <begin position="146"/>
        <end position="168"/>
    </location>
</feature>
<feature type="region of interest" description="Disordered" evidence="7">
    <location>
        <begin position="683"/>
        <end position="760"/>
    </location>
</feature>
<dbReference type="GO" id="GO:0005524">
    <property type="term" value="F:ATP binding"/>
    <property type="evidence" value="ECO:0007669"/>
    <property type="project" value="UniProtKB-UniRule"/>
</dbReference>
<dbReference type="AlphaFoldDB" id="A0A1I7WJ46"/>
<feature type="compositionally biased region" description="Low complexity" evidence="7">
    <location>
        <begin position="800"/>
        <end position="813"/>
    </location>
</feature>
<evidence type="ECO:0000256" key="8">
    <source>
        <dbReference type="SAM" id="Phobius"/>
    </source>
</evidence>
<dbReference type="PANTHER" id="PTHR18866:SF33">
    <property type="entry name" value="METHYLCROTONOYL-COA CARBOXYLASE SUBUNIT ALPHA, MITOCHONDRIAL-RELATED"/>
    <property type="match status" value="1"/>
</dbReference>
<feature type="transmembrane region" description="Helical" evidence="8">
    <location>
        <begin position="306"/>
        <end position="327"/>
    </location>
</feature>
<sequence>MECLQMELRDRGLEGIVCTTLCPYFARTPMVLNAGMRPTCTWFPFMSVDSCSRRMVDAILKEKSLAFMPNYVTLVPSIKGCVCPIIISALTRMSIVLFVITSISHKSVWVFILFNVLIYVIFLRYIYIYIYIYIYRYEWCGIVRNIMLKFRMLSQVIFISICIIVESAKPPVVPSKKFKLCGNENCDEVLFKSKVKRVMGVGIHEAFLTLTMGETVDVTGVKFSDRFDIMEGKVIILFPSTSSSIVLTISNILGINYILSYFYSTWGNFFKLLKTSGMVGSAIKSITSLVRSVLPLGDIDDAGVGLVLNILFILIAFIIYLISYFMWDSGDSVVFDRMLCHDLATRIKTLQEQLKLREEEIRRLGATNGRNQIDADEIVALKTEVGLKQLEIQQLRSSYQLLETQLIGEREEHGYLETQLKIEKEQKVATEERAAEAIRMQESADRELEQIRSEYLSTKRALERFEQDIYDERRRREEVLSEVQNEKKTTIKLSEELLGSQVLFFFTFKFSQNFVKLLVFLLNNFRNALELEIEDRKALEAKLERKKKEADEHDHSRKQADKRADVLLTMVNESNIKIKETETVCKGLRGEVAKLQTELVSLNEEIRKKDGKIKELDFDAKKLRNDYLKLETKSFNEVMGLKHKLDALQTTQALPISAPNFDLLNMSGESMDHNIAPSRGALLWDEPSCPSVRNKTTSPEDLMSSTMPVLKRGSRSRRSDRVQRDISPSDVERKREKDGTSRRVRSRSQCRQPYTGMGGMMGGPIPPYISNGPGFPPMQHDLSLGMGFPEPLNRRHSRSGRVYYSSGGSNSGRSPPPPEMPLLSAIPPPGLKKPTGKRAVLSRLIMLGVIAFPRKMVGVLQYGTRQRTGLRMLSSSSVNKQRPIDEREGKDIYTTCSIDHNEARFDKILIANRGYVCKGIVNLFFYNSNITAYNLYCTRLSNNVRCVELCNFFTILLYPIYLAVQLAKAVGYDSAGTVEFLVDSKRNFYFLEMNTRLQVEHPITECITGIDIVQQMLRVAYGHKLPLTQEQVPLIGWAFESRVYAEDPYKGFGLPSVGRLSRYVEPRHIDGVRCDSGIREGSEISIYYDPLICKLVTHGDTRKEALHRMTEALDNYVIRGVFLNLLHHVLGIGKNLWQYLLSNFFQV</sequence>
<dbReference type="InterPro" id="IPR005479">
    <property type="entry name" value="CPAse_ATP-bd"/>
</dbReference>
<dbReference type="GO" id="GO:0005739">
    <property type="term" value="C:mitochondrion"/>
    <property type="evidence" value="ECO:0007669"/>
    <property type="project" value="TreeGrafter"/>
</dbReference>
<keyword evidence="6" id="KW-0175">Coiled coil</keyword>
<dbReference type="Proteomes" id="UP000095283">
    <property type="component" value="Unplaced"/>
</dbReference>
<accession>A0A1I7WJ46</accession>
<organism evidence="11 12">
    <name type="scientific">Heterorhabditis bacteriophora</name>
    <name type="common">Entomopathogenic nematode worm</name>
    <dbReference type="NCBI Taxonomy" id="37862"/>
    <lineage>
        <taxon>Eukaryota</taxon>
        <taxon>Metazoa</taxon>
        <taxon>Ecdysozoa</taxon>
        <taxon>Nematoda</taxon>
        <taxon>Chromadorea</taxon>
        <taxon>Rhabditida</taxon>
        <taxon>Rhabditina</taxon>
        <taxon>Rhabditomorpha</taxon>
        <taxon>Strongyloidea</taxon>
        <taxon>Heterorhabditidae</taxon>
        <taxon>Heterorhabditis</taxon>
    </lineage>
</organism>
<protein>
    <submittedName>
        <fullName evidence="12">Ion_trans domain-containing protein</fullName>
    </submittedName>
</protein>
<feature type="coiled-coil region" evidence="6">
    <location>
        <begin position="522"/>
        <end position="633"/>
    </location>
</feature>
<evidence type="ECO:0000256" key="6">
    <source>
        <dbReference type="SAM" id="Coils"/>
    </source>
</evidence>
<dbReference type="Pfam" id="PF02786">
    <property type="entry name" value="CPSase_L_D2"/>
    <property type="match status" value="1"/>
</dbReference>
<keyword evidence="4" id="KW-0092">Biotin</keyword>
<dbReference type="InterPro" id="IPR050856">
    <property type="entry name" value="Biotin_carboxylase_complex"/>
</dbReference>
<dbReference type="PROSITE" id="PS50979">
    <property type="entry name" value="BC"/>
    <property type="match status" value="1"/>
</dbReference>
<feature type="compositionally biased region" description="Polar residues" evidence="7">
    <location>
        <begin position="691"/>
        <end position="707"/>
    </location>
</feature>
<keyword evidence="8" id="KW-0472">Membrane</keyword>
<evidence type="ECO:0000313" key="11">
    <source>
        <dbReference type="Proteomes" id="UP000095283"/>
    </source>
</evidence>
<feature type="compositionally biased region" description="Pro residues" evidence="7">
    <location>
        <begin position="814"/>
        <end position="831"/>
    </location>
</feature>
<dbReference type="PANTHER" id="PTHR18866">
    <property type="entry name" value="CARBOXYLASE:PYRUVATE/ACETYL-COA/PROPIONYL-COA CARBOXYLASE"/>
    <property type="match status" value="1"/>
</dbReference>
<feature type="domain" description="ATP-grasp" evidence="9">
    <location>
        <begin position="962"/>
        <end position="1021"/>
    </location>
</feature>
<evidence type="ECO:0000259" key="10">
    <source>
        <dbReference type="PROSITE" id="PS50979"/>
    </source>
</evidence>
<proteinExistence type="predicted"/>
<evidence type="ECO:0000256" key="5">
    <source>
        <dbReference type="PROSITE-ProRule" id="PRU00409"/>
    </source>
</evidence>
<feature type="coiled-coil region" evidence="6">
    <location>
        <begin position="340"/>
        <end position="367"/>
    </location>
</feature>
<feature type="transmembrane region" description="Helical" evidence="8">
    <location>
        <begin position="234"/>
        <end position="263"/>
    </location>
</feature>
<feature type="compositionally biased region" description="Basic and acidic residues" evidence="7">
    <location>
        <begin position="730"/>
        <end position="741"/>
    </location>
</feature>
<dbReference type="SUPFAM" id="SSF51246">
    <property type="entry name" value="Rudiment single hybrid motif"/>
    <property type="match status" value="1"/>
</dbReference>
<evidence type="ECO:0000256" key="1">
    <source>
        <dbReference type="ARBA" id="ARBA00022598"/>
    </source>
</evidence>
<evidence type="ECO:0000256" key="7">
    <source>
        <dbReference type="SAM" id="MobiDB-lite"/>
    </source>
</evidence>
<feature type="domain" description="Biotin carboxylation" evidence="10">
    <location>
        <begin position="904"/>
        <end position="1147"/>
    </location>
</feature>
<dbReference type="SMART" id="SM00878">
    <property type="entry name" value="Biotin_carb_C"/>
    <property type="match status" value="1"/>
</dbReference>
<feature type="transmembrane region" description="Helical" evidence="8">
    <location>
        <begin position="77"/>
        <end position="101"/>
    </location>
</feature>
<dbReference type="WBParaSite" id="Hba_05041">
    <property type="protein sequence ID" value="Hba_05041"/>
    <property type="gene ID" value="Hba_05041"/>
</dbReference>
<keyword evidence="2 5" id="KW-0547">Nucleotide-binding</keyword>
<dbReference type="PROSITE" id="PS50975">
    <property type="entry name" value="ATP_GRASP"/>
    <property type="match status" value="1"/>
</dbReference>
<keyword evidence="11" id="KW-1185">Reference proteome</keyword>
<dbReference type="InterPro" id="IPR011054">
    <property type="entry name" value="Rudment_hybrid_motif"/>
</dbReference>
<dbReference type="Gene3D" id="3.30.470.20">
    <property type="entry name" value="ATP-grasp fold, B domain"/>
    <property type="match status" value="1"/>
</dbReference>
<dbReference type="GO" id="GO:0046872">
    <property type="term" value="F:metal ion binding"/>
    <property type="evidence" value="ECO:0007669"/>
    <property type="project" value="InterPro"/>
</dbReference>
<keyword evidence="3 5" id="KW-0067">ATP-binding</keyword>
<dbReference type="InterPro" id="IPR005482">
    <property type="entry name" value="Biotin_COase_C"/>
</dbReference>
<dbReference type="Pfam" id="PF02785">
    <property type="entry name" value="Biotin_carb_C"/>
    <property type="match status" value="1"/>
</dbReference>
<evidence type="ECO:0000256" key="3">
    <source>
        <dbReference type="ARBA" id="ARBA00022840"/>
    </source>
</evidence>
<keyword evidence="1" id="KW-0436">Ligase</keyword>
<evidence type="ECO:0000256" key="2">
    <source>
        <dbReference type="ARBA" id="ARBA00022741"/>
    </source>
</evidence>
<dbReference type="InterPro" id="IPR011761">
    <property type="entry name" value="ATP-grasp"/>
</dbReference>
<keyword evidence="8" id="KW-0812">Transmembrane</keyword>
<dbReference type="GO" id="GO:0004658">
    <property type="term" value="F:propionyl-CoA carboxylase activity"/>
    <property type="evidence" value="ECO:0007669"/>
    <property type="project" value="TreeGrafter"/>
</dbReference>
<feature type="transmembrane region" description="Helical" evidence="8">
    <location>
        <begin position="108"/>
        <end position="134"/>
    </location>
</feature>
<keyword evidence="8" id="KW-1133">Transmembrane helix</keyword>
<dbReference type="SUPFAM" id="SSF56059">
    <property type="entry name" value="Glutathione synthetase ATP-binding domain-like"/>
    <property type="match status" value="1"/>
</dbReference>
<name>A0A1I7WJ46_HETBA</name>
<feature type="region of interest" description="Disordered" evidence="7">
    <location>
        <begin position="798"/>
        <end position="831"/>
    </location>
</feature>
<evidence type="ECO:0000256" key="4">
    <source>
        <dbReference type="ARBA" id="ARBA00023267"/>
    </source>
</evidence>
<dbReference type="InterPro" id="IPR011764">
    <property type="entry name" value="Biotin_carboxylation_dom"/>
</dbReference>
<feature type="coiled-coil region" evidence="6">
    <location>
        <begin position="392"/>
        <end position="482"/>
    </location>
</feature>